<gene>
    <name evidence="2" type="ORF">NBG84_29790</name>
</gene>
<keyword evidence="3" id="KW-1185">Reference proteome</keyword>
<sequence>MTILVTGATGNVGRHVVRRLLADGHEVRALSRNPQPGAFPAEVGVFRGDLDEPRSLSAALEGVQALFLFPVAETAREVVALAEEAGVRRVVVLSSGAVTDGSDTDFHLPVERAVEASGLEWTHVRPGEFASNRLALWGPPIREGDVVSDPMPDDAWFPVHERDIADVAVLALTEEGHNGQAYTVNGPELLSRREQVGLIAKALGREIRCVEVSRAQAREIYLEQGGFAAENADFLLGYEDYSGEAADAEWDAEFDPASLTDVPTAQAVTGRPARTFAQWARDHVEDFQPLPRARESGGGHR</sequence>
<feature type="domain" description="NAD(P)-binding" evidence="1">
    <location>
        <begin position="7"/>
        <end position="174"/>
    </location>
</feature>
<protein>
    <submittedName>
        <fullName evidence="2">NAD(P)H-binding protein</fullName>
    </submittedName>
</protein>
<dbReference type="PANTHER" id="PTHR43162:SF1">
    <property type="entry name" value="PRESTALK A DIFFERENTIATION PROTEIN A"/>
    <property type="match status" value="1"/>
</dbReference>
<comment type="caution">
    <text evidence="2">The sequence shown here is derived from an EMBL/GenBank/DDBJ whole genome shotgun (WGS) entry which is preliminary data.</text>
</comment>
<evidence type="ECO:0000313" key="3">
    <source>
        <dbReference type="Proteomes" id="UP001431429"/>
    </source>
</evidence>
<evidence type="ECO:0000313" key="2">
    <source>
        <dbReference type="EMBL" id="MCM2392427.1"/>
    </source>
</evidence>
<dbReference type="InterPro" id="IPR016040">
    <property type="entry name" value="NAD(P)-bd_dom"/>
</dbReference>
<dbReference type="PANTHER" id="PTHR43162">
    <property type="match status" value="1"/>
</dbReference>
<dbReference type="RefSeq" id="WP_250922750.1">
    <property type="nucleotide sequence ID" value="NZ_JAMQAW010000040.1"/>
</dbReference>
<accession>A0ABT0UV20</accession>
<dbReference type="InterPro" id="IPR036291">
    <property type="entry name" value="NAD(P)-bd_dom_sf"/>
</dbReference>
<dbReference type="InterPro" id="IPR051604">
    <property type="entry name" value="Ergot_Alk_Oxidoreductase"/>
</dbReference>
<organism evidence="2 3">
    <name type="scientific">Streptomyces albipurpureus</name>
    <dbReference type="NCBI Taxonomy" id="2897419"/>
    <lineage>
        <taxon>Bacteria</taxon>
        <taxon>Bacillati</taxon>
        <taxon>Actinomycetota</taxon>
        <taxon>Actinomycetes</taxon>
        <taxon>Kitasatosporales</taxon>
        <taxon>Streptomycetaceae</taxon>
        <taxon>Streptomyces</taxon>
    </lineage>
</organism>
<name>A0ABT0UV20_9ACTN</name>
<dbReference type="SUPFAM" id="SSF51735">
    <property type="entry name" value="NAD(P)-binding Rossmann-fold domains"/>
    <property type="match status" value="1"/>
</dbReference>
<dbReference type="EMBL" id="JAMQAW010000040">
    <property type="protein sequence ID" value="MCM2392427.1"/>
    <property type="molecule type" value="Genomic_DNA"/>
</dbReference>
<dbReference type="Proteomes" id="UP001431429">
    <property type="component" value="Unassembled WGS sequence"/>
</dbReference>
<reference evidence="2" key="1">
    <citation type="submission" date="2022-06" db="EMBL/GenBank/DDBJ databases">
        <title>Genome public.</title>
        <authorList>
            <person name="Sun Q."/>
        </authorList>
    </citation>
    <scope>NUCLEOTIDE SEQUENCE</scope>
    <source>
        <strain evidence="2">CWNU-1</strain>
    </source>
</reference>
<dbReference type="Gene3D" id="3.40.50.720">
    <property type="entry name" value="NAD(P)-binding Rossmann-like Domain"/>
    <property type="match status" value="1"/>
</dbReference>
<proteinExistence type="predicted"/>
<evidence type="ECO:0000259" key="1">
    <source>
        <dbReference type="Pfam" id="PF13460"/>
    </source>
</evidence>
<dbReference type="Pfam" id="PF13460">
    <property type="entry name" value="NAD_binding_10"/>
    <property type="match status" value="1"/>
</dbReference>